<evidence type="ECO:0000256" key="3">
    <source>
        <dbReference type="ARBA" id="ARBA00023034"/>
    </source>
</evidence>
<keyword evidence="7" id="KW-0464">Manganese</keyword>
<evidence type="ECO:0000256" key="4">
    <source>
        <dbReference type="ARBA" id="ARBA00023157"/>
    </source>
</evidence>
<dbReference type="GO" id="GO:0070166">
    <property type="term" value="P:enamel mineralization"/>
    <property type="evidence" value="ECO:0007669"/>
    <property type="project" value="TreeGrafter"/>
</dbReference>
<dbReference type="InterPro" id="IPR027417">
    <property type="entry name" value="P-loop_NTPase"/>
</dbReference>
<evidence type="ECO:0000256" key="1">
    <source>
        <dbReference type="ARBA" id="ARBA00004555"/>
    </source>
</evidence>
<proteinExistence type="inferred from homology"/>
<evidence type="ECO:0000313" key="11">
    <source>
        <dbReference type="Proteomes" id="UP000677803"/>
    </source>
</evidence>
<keyword evidence="6" id="KW-0067">ATP-binding</keyword>
<comment type="cofactor">
    <cofactor evidence="7">
        <name>Mn(2+)</name>
        <dbReference type="ChEBI" id="CHEBI:29035"/>
    </cofactor>
</comment>
<sequence length="775" mass="87981">MTRRLRYRSRTICLSLAIITIFLHLLLAIALLSTHHLPCDPPLPPKTHFLKDSGCTNCNTVGVKGPAGPLTDTIQKDFSSKDAKKDTKGQVKKLSYKSWPVKGGRHALVATATAQGHNQTESFESDLSKLVALFDHPLYNIPKPTIPEEDWLLKVKPKVKASERSSQMWVSASQENYEDVQWNSSSSSHPPWLRFHLGITRWELYPHPDPDIELLTQQLATNRVVSAVQKSGGTQLKLVMSFPNYGQALLKPMKQERHEETNFNLYYFSDFERHNAEIAAFHLDRILGYRRVPPVVGRLVDVVKEIQEITTDRKLARTFFSSPVGNVCFYGECSYYCSTEHAVCGRPRDLEASLAVMLPDNSLAARRSWRSPWRRSYSRSKLAKWETNPEYCSTVKKTSPYDKGTRLVDFMDMVILDFLMTVNEPNSKQRNQSQPVSMATRRRNFFATRPYDLRVVQCRDAGSEHYIFSPNTVLHVTKTGFGGVVSLAEWYSEMAAQQYCLFNTELCLGEKLTVHPPVSVFRETVRESLLTAGSSIIDGCYSPLSKTQLEWQISISDIANKVETEQAKLMQDAEKEIEQMCENYSWLGNIHLLVSQWSPESLEFMKGQPASVYEDHIKKLRSWAERLSMMDSSVSTSNRLFVVHCAQIKETLVWLSAFENQLRLTMAKLTKQCAVLRNNLKPYSQDSSIERTVMSIRLCYPDRLEDTQPELDLLSEYPLQCLLVAEEALKFSQAVMLVGPAGSGKTTCYSMLAGALNRLASNEVEYHSVEGCVEK</sequence>
<evidence type="ECO:0000256" key="8">
    <source>
        <dbReference type="SAM" id="Phobius"/>
    </source>
</evidence>
<dbReference type="InterPro" id="IPR009581">
    <property type="entry name" value="FAM20_C"/>
</dbReference>
<dbReference type="Proteomes" id="UP000677803">
    <property type="component" value="Unassembled WGS sequence"/>
</dbReference>
<keyword evidence="8" id="KW-0472">Membrane</keyword>
<dbReference type="GO" id="GO:0016773">
    <property type="term" value="F:phosphotransferase activity, alcohol group as acceptor"/>
    <property type="evidence" value="ECO:0007669"/>
    <property type="project" value="TreeGrafter"/>
</dbReference>
<evidence type="ECO:0000256" key="2">
    <source>
        <dbReference type="ARBA" id="ARBA00006557"/>
    </source>
</evidence>
<comment type="subcellular location">
    <subcellularLocation>
        <location evidence="1">Golgi apparatus</location>
    </subcellularLocation>
</comment>
<dbReference type="GO" id="GO:0005524">
    <property type="term" value="F:ATP binding"/>
    <property type="evidence" value="ECO:0007669"/>
    <property type="project" value="UniProtKB-KW"/>
</dbReference>
<evidence type="ECO:0000256" key="6">
    <source>
        <dbReference type="PIRSR" id="PIRSR624869-2"/>
    </source>
</evidence>
<keyword evidence="6" id="KW-0547">Nucleotide-binding</keyword>
<feature type="binding site" evidence="6">
    <location>
        <position position="235"/>
    </location>
    <ligand>
        <name>ATP</name>
        <dbReference type="ChEBI" id="CHEBI:30616"/>
    </ligand>
</feature>
<dbReference type="PANTHER" id="PTHR12450">
    <property type="entry name" value="DENTIN MATRIX PROTEIN 4 PROTEIN FAM20"/>
    <property type="match status" value="1"/>
</dbReference>
<dbReference type="GO" id="GO:0005794">
    <property type="term" value="C:Golgi apparatus"/>
    <property type="evidence" value="ECO:0007669"/>
    <property type="project" value="UniProtKB-SubCell"/>
</dbReference>
<feature type="binding site" evidence="6">
    <location>
        <begin position="355"/>
        <end position="358"/>
    </location>
    <ligand>
        <name>ATP</name>
        <dbReference type="ChEBI" id="CHEBI:30616"/>
    </ligand>
</feature>
<keyword evidence="5" id="KW-0325">Glycoprotein</keyword>
<keyword evidence="11" id="KW-1185">Reference proteome</keyword>
<keyword evidence="8" id="KW-0812">Transmembrane</keyword>
<dbReference type="Gene3D" id="3.40.50.300">
    <property type="entry name" value="P-loop containing nucleotide triphosphate hydrolases"/>
    <property type="match status" value="1"/>
</dbReference>
<evidence type="ECO:0000313" key="10">
    <source>
        <dbReference type="EMBL" id="CAG5928786.1"/>
    </source>
</evidence>
<dbReference type="Pfam" id="PF06702">
    <property type="entry name" value="Fam20C"/>
    <property type="match status" value="1"/>
</dbReference>
<dbReference type="OrthoDB" id="8583677at2759"/>
<dbReference type="InterPro" id="IPR024869">
    <property type="entry name" value="FAM20"/>
</dbReference>
<keyword evidence="4" id="KW-1015">Disulfide bond</keyword>
<keyword evidence="3" id="KW-0333">Golgi apparatus</keyword>
<protein>
    <submittedName>
        <fullName evidence="10">(Atlantic silverside) hypothetical protein</fullName>
    </submittedName>
</protein>
<keyword evidence="8" id="KW-1133">Transmembrane helix</keyword>
<feature type="binding site" evidence="7">
    <location>
        <position position="272"/>
    </location>
    <ligand>
        <name>Mn(2+)</name>
        <dbReference type="ChEBI" id="CHEBI:29035"/>
    </ligand>
</feature>
<feature type="transmembrane region" description="Helical" evidence="8">
    <location>
        <begin position="12"/>
        <end position="32"/>
    </location>
</feature>
<feature type="binding site" evidence="6">
    <location>
        <position position="251"/>
    </location>
    <ligand>
        <name>ATP</name>
        <dbReference type="ChEBI" id="CHEBI:30616"/>
    </ligand>
</feature>
<dbReference type="AlphaFoldDB" id="A0A8S4B647"/>
<gene>
    <name evidence="10" type="ORF">MMEN_LOCUS12447</name>
</gene>
<accession>A0A8S4B647</accession>
<evidence type="ECO:0000259" key="9">
    <source>
        <dbReference type="Pfam" id="PF06702"/>
    </source>
</evidence>
<comment type="similarity">
    <text evidence="2">Belongs to the FAM20 family.</text>
</comment>
<name>A0A8S4B647_9TELE</name>
<dbReference type="SUPFAM" id="SSF52540">
    <property type="entry name" value="P-loop containing nucleoside triphosphate hydrolases"/>
    <property type="match status" value="1"/>
</dbReference>
<comment type="caution">
    <text evidence="10">The sequence shown here is derived from an EMBL/GenBank/DDBJ whole genome shotgun (WGS) entry which is preliminary data.</text>
</comment>
<evidence type="ECO:0000256" key="5">
    <source>
        <dbReference type="ARBA" id="ARBA00023180"/>
    </source>
</evidence>
<reference evidence="10" key="1">
    <citation type="submission" date="2021-05" db="EMBL/GenBank/DDBJ databases">
        <authorList>
            <person name="Tigano A."/>
        </authorList>
    </citation>
    <scope>NUCLEOTIDE SEQUENCE</scope>
</reference>
<feature type="binding site" evidence="6">
    <location>
        <position position="272"/>
    </location>
    <ligand>
        <name>ATP</name>
        <dbReference type="ChEBI" id="CHEBI:30616"/>
    </ligand>
</feature>
<organism evidence="10 11">
    <name type="scientific">Menidia menidia</name>
    <name type="common">Atlantic silverside</name>
    <dbReference type="NCBI Taxonomy" id="238744"/>
    <lineage>
        <taxon>Eukaryota</taxon>
        <taxon>Metazoa</taxon>
        <taxon>Chordata</taxon>
        <taxon>Craniata</taxon>
        <taxon>Vertebrata</taxon>
        <taxon>Euteleostomi</taxon>
        <taxon>Actinopterygii</taxon>
        <taxon>Neopterygii</taxon>
        <taxon>Teleostei</taxon>
        <taxon>Neoteleostei</taxon>
        <taxon>Acanthomorphata</taxon>
        <taxon>Ovalentaria</taxon>
        <taxon>Atherinomorphae</taxon>
        <taxon>Atheriniformes</taxon>
        <taxon>Atherinopsidae</taxon>
        <taxon>Menidiinae</taxon>
        <taxon>Menidia</taxon>
    </lineage>
</organism>
<evidence type="ECO:0000256" key="7">
    <source>
        <dbReference type="PIRSR" id="PIRSR624869-3"/>
    </source>
</evidence>
<dbReference type="PANTHER" id="PTHR12450:SF25">
    <property type="entry name" value="FAM20 C-TERMINAL DOMAIN-CONTAINING PROTEIN"/>
    <property type="match status" value="1"/>
</dbReference>
<feature type="domain" description="FAM20 C-terminal" evidence="9">
    <location>
        <begin position="319"/>
        <end position="421"/>
    </location>
</feature>
<keyword evidence="7" id="KW-0479">Metal-binding</keyword>
<dbReference type="GO" id="GO:0046872">
    <property type="term" value="F:metal ion binding"/>
    <property type="evidence" value="ECO:0007669"/>
    <property type="project" value="UniProtKB-KW"/>
</dbReference>
<dbReference type="EMBL" id="CAJRST010013335">
    <property type="protein sequence ID" value="CAG5928786.1"/>
    <property type="molecule type" value="Genomic_DNA"/>
</dbReference>